<dbReference type="InterPro" id="IPR000825">
    <property type="entry name" value="SUF_FeS_clus_asmbl_SufBD_core"/>
</dbReference>
<gene>
    <name evidence="4" type="primary">sufD</name>
    <name evidence="4" type="ORF">R7226_04335</name>
</gene>
<dbReference type="InterPro" id="IPR037284">
    <property type="entry name" value="SUF_FeS_clus_asmbl_SufBD_sf"/>
</dbReference>
<dbReference type="Proteomes" id="UP001284601">
    <property type="component" value="Unassembled WGS sequence"/>
</dbReference>
<organism evidence="4 5">
    <name type="scientific">Conexibacter stalactiti</name>
    <dbReference type="NCBI Taxonomy" id="1940611"/>
    <lineage>
        <taxon>Bacteria</taxon>
        <taxon>Bacillati</taxon>
        <taxon>Actinomycetota</taxon>
        <taxon>Thermoleophilia</taxon>
        <taxon>Solirubrobacterales</taxon>
        <taxon>Conexibacteraceae</taxon>
        <taxon>Conexibacter</taxon>
    </lineage>
</organism>
<reference evidence="5" key="1">
    <citation type="submission" date="2023-07" db="EMBL/GenBank/DDBJ databases">
        <title>Conexibacter stalactiti sp. nov., isolated from stalactites in a lava cave and emended description of the genus Conexibacter.</title>
        <authorList>
            <person name="Lee S.D."/>
        </authorList>
    </citation>
    <scope>NUCLEOTIDE SEQUENCE [LARGE SCALE GENOMIC DNA]</scope>
    <source>
        <strain evidence="5">KCTC 39840</strain>
    </source>
</reference>
<reference evidence="4 5" key="2">
    <citation type="submission" date="2023-10" db="EMBL/GenBank/DDBJ databases">
        <authorList>
            <person name="Han X.F."/>
        </authorList>
    </citation>
    <scope>NUCLEOTIDE SEQUENCE [LARGE SCALE GENOMIC DNA]</scope>
    <source>
        <strain evidence="4 5">KCTC 39840</strain>
    </source>
</reference>
<dbReference type="EMBL" id="JAWSTH010000006">
    <property type="protein sequence ID" value="MDW5593550.1"/>
    <property type="molecule type" value="Genomic_DNA"/>
</dbReference>
<sequence>MASATIEQPGWLAARRERAATLTESLDLPTYKGRPGWEFTDISSLDLAAYAPAGDGDAAAAEQGDPLFVGLTHPIVVTQVDATTVEVAGDLPDGVIVTTLERAAAEHPELVERHLGTIVAGDDAFVARNDAGFAGGLFVHVGRGTILAHPLLVTVVQDTSRTVLNWRSLIVVEDGGQAEVWEQYLSSDAERDGLFNTVVELVVGENANLRFVNGQNLSEKSWIFGTQRAEVGRDGALDWVSLGFGSARGKVRMETKLAGKGADGRVTGAYASHKRQHVDFDTTQEHAAPHTTSDLAFRGVLQGRSEAVWRGNIIVDPGAQQTDAFQESRNLLLSKRAHADAIPGLEIQANDVRCTHAAAIAQIDADQLFYLRSRGLKPDVAKRLVIEGFLAELVERFEEGPVRTVLGGALERRLGLILGEL</sequence>
<evidence type="ECO:0000256" key="1">
    <source>
        <dbReference type="ARBA" id="ARBA00043967"/>
    </source>
</evidence>
<dbReference type="NCBIfam" id="TIGR01981">
    <property type="entry name" value="sufD"/>
    <property type="match status" value="1"/>
</dbReference>
<keyword evidence="5" id="KW-1185">Reference proteome</keyword>
<feature type="domain" description="SUF system FeS cluster assembly SufBD core" evidence="2">
    <location>
        <begin position="159"/>
        <end position="389"/>
    </location>
</feature>
<evidence type="ECO:0000313" key="4">
    <source>
        <dbReference type="EMBL" id="MDW5593550.1"/>
    </source>
</evidence>
<dbReference type="Pfam" id="PF19295">
    <property type="entry name" value="SufBD_N"/>
    <property type="match status" value="1"/>
</dbReference>
<evidence type="ECO:0000259" key="3">
    <source>
        <dbReference type="Pfam" id="PF19295"/>
    </source>
</evidence>
<dbReference type="Pfam" id="PF01458">
    <property type="entry name" value="SUFBD_core"/>
    <property type="match status" value="1"/>
</dbReference>
<dbReference type="InterPro" id="IPR045595">
    <property type="entry name" value="SufBD_N"/>
</dbReference>
<protein>
    <submittedName>
        <fullName evidence="4">Fe-S cluster assembly protein SufD</fullName>
    </submittedName>
</protein>
<name>A0ABU4HJX4_9ACTN</name>
<dbReference type="InterPro" id="IPR011542">
    <property type="entry name" value="SUF_FeS_clus_asmbl_SufD"/>
</dbReference>
<evidence type="ECO:0000313" key="5">
    <source>
        <dbReference type="Proteomes" id="UP001284601"/>
    </source>
</evidence>
<feature type="domain" description="SUF system FeS cluster assembly SufBD N-terminal" evidence="3">
    <location>
        <begin position="83"/>
        <end position="151"/>
    </location>
</feature>
<proteinExistence type="inferred from homology"/>
<dbReference type="RefSeq" id="WP_318595811.1">
    <property type="nucleotide sequence ID" value="NZ_JAWSTH010000006.1"/>
</dbReference>
<dbReference type="SUPFAM" id="SSF101960">
    <property type="entry name" value="Stabilizer of iron transporter SufD"/>
    <property type="match status" value="1"/>
</dbReference>
<dbReference type="PANTHER" id="PTHR43575">
    <property type="entry name" value="PROTEIN ABCI7, CHLOROPLASTIC"/>
    <property type="match status" value="1"/>
</dbReference>
<evidence type="ECO:0000259" key="2">
    <source>
        <dbReference type="Pfam" id="PF01458"/>
    </source>
</evidence>
<comment type="similarity">
    <text evidence="1">Belongs to the iron-sulfur cluster assembly SufBD family.</text>
</comment>
<comment type="caution">
    <text evidence="4">The sequence shown here is derived from an EMBL/GenBank/DDBJ whole genome shotgun (WGS) entry which is preliminary data.</text>
</comment>
<dbReference type="InterPro" id="IPR055346">
    <property type="entry name" value="Fe-S_cluster_assembly_SufBD"/>
</dbReference>
<dbReference type="PANTHER" id="PTHR43575:SF1">
    <property type="entry name" value="PROTEIN ABCI7, CHLOROPLASTIC"/>
    <property type="match status" value="1"/>
</dbReference>
<accession>A0ABU4HJX4</accession>